<dbReference type="Proteomes" id="UP001596298">
    <property type="component" value="Unassembled WGS sequence"/>
</dbReference>
<evidence type="ECO:0000313" key="4">
    <source>
        <dbReference type="EMBL" id="MFC6707376.1"/>
    </source>
</evidence>
<keyword evidence="5" id="KW-1185">Reference proteome</keyword>
<reference evidence="5" key="1">
    <citation type="journal article" date="2019" name="Int. J. Syst. Evol. Microbiol.">
        <title>The Global Catalogue of Microorganisms (GCM) 10K type strain sequencing project: providing services to taxonomists for standard genome sequencing and annotation.</title>
        <authorList>
            <consortium name="The Broad Institute Genomics Platform"/>
            <consortium name="The Broad Institute Genome Sequencing Center for Infectious Disease"/>
            <person name="Wu L."/>
            <person name="Ma J."/>
        </authorList>
    </citation>
    <scope>NUCLEOTIDE SEQUENCE [LARGE SCALE GENOMIC DNA]</scope>
    <source>
        <strain evidence="5">CCUG 58127</strain>
    </source>
</reference>
<keyword evidence="2" id="KW-0732">Signal</keyword>
<dbReference type="InterPro" id="IPR000914">
    <property type="entry name" value="SBP_5_dom"/>
</dbReference>
<dbReference type="PANTHER" id="PTHR30290">
    <property type="entry name" value="PERIPLASMIC BINDING COMPONENT OF ABC TRANSPORTER"/>
    <property type="match status" value="1"/>
</dbReference>
<organism evidence="4 5">
    <name type="scientific">Flexivirga alba</name>
    <dbReference type="NCBI Taxonomy" id="702742"/>
    <lineage>
        <taxon>Bacteria</taxon>
        <taxon>Bacillati</taxon>
        <taxon>Actinomycetota</taxon>
        <taxon>Actinomycetes</taxon>
        <taxon>Micrococcales</taxon>
        <taxon>Dermacoccaceae</taxon>
        <taxon>Flexivirga</taxon>
    </lineage>
</organism>
<sequence>MRWTKLVALSAAGVTAVSLAACSSGGPSGSGGSGSGSGSNNNSAAAQQTDAAQAVTNPNLKGPAPAVAGAKKGGTLYIDDSSNPPTMDPAGIYYVDSNAFATQYMYRTLTQYQIVKGKPVLVPDLAENVGVPSADGLTWKFKIKPGLKYSDGSPVKIEDFVYGMERSFAKESVALNGTDYQRQYLVDGKTYLGPYKQPNANFKGVTTEGGDTLVFHLVTKVPSFNYFASFPEFTPVPKAKDTKGDYQKHPLTTGPYKVDSYNIGSKLLLSRNANWDASSDPVRHAYPDKIQINLAITDLASQQRVLANSGAGANTVNIGAIDASLASKVTGAQKNQFAIGPSSCEYYVNMNVNKIPLNIRKAIGYAYPWDQIRKASGLSTLNYQPATTYAAPSLQGYKKYPALPYATGQGTGDPAKAKAILQAANKLGFELSYYYTGDNPQSVAANTARKAGLVAAGFKVKDIPIPKAERTKKIADPKAPVNMLQGTPGWCYDWPTGDSVYPVLFSGEGIPDGTTVGQFKNAAVNAEMDKIGKMDPTKAAPEWAKLDQEIMTKYVPGLPDNYSMNTATFGKNVKNVGLNPIISMPSLSQLWVSN</sequence>
<dbReference type="CDD" id="cd08506">
    <property type="entry name" value="PBP2_clavulanate_OppA2"/>
    <property type="match status" value="1"/>
</dbReference>
<dbReference type="Pfam" id="PF00496">
    <property type="entry name" value="SBP_bac_5"/>
    <property type="match status" value="1"/>
</dbReference>
<dbReference type="PANTHER" id="PTHR30290:SF83">
    <property type="entry name" value="ABC TRANSPORTER SUBSTRATE-BINDING PROTEIN"/>
    <property type="match status" value="1"/>
</dbReference>
<dbReference type="InterPro" id="IPR030678">
    <property type="entry name" value="Peptide/Ni-bd"/>
</dbReference>
<feature type="signal peptide" evidence="2">
    <location>
        <begin position="1"/>
        <end position="20"/>
    </location>
</feature>
<accession>A0ABW2AKJ2</accession>
<dbReference type="InterPro" id="IPR039424">
    <property type="entry name" value="SBP_5"/>
</dbReference>
<evidence type="ECO:0000256" key="1">
    <source>
        <dbReference type="SAM" id="MobiDB-lite"/>
    </source>
</evidence>
<feature type="domain" description="Solute-binding protein family 5" evidence="3">
    <location>
        <begin position="121"/>
        <end position="509"/>
    </location>
</feature>
<dbReference type="EMBL" id="JBHSWH010000001">
    <property type="protein sequence ID" value="MFC6707376.1"/>
    <property type="molecule type" value="Genomic_DNA"/>
</dbReference>
<dbReference type="PIRSF" id="PIRSF002741">
    <property type="entry name" value="MppA"/>
    <property type="match status" value="1"/>
</dbReference>
<evidence type="ECO:0000259" key="3">
    <source>
        <dbReference type="Pfam" id="PF00496"/>
    </source>
</evidence>
<feature type="region of interest" description="Disordered" evidence="1">
    <location>
        <begin position="25"/>
        <end position="65"/>
    </location>
</feature>
<evidence type="ECO:0000313" key="5">
    <source>
        <dbReference type="Proteomes" id="UP001596298"/>
    </source>
</evidence>
<dbReference type="PROSITE" id="PS51257">
    <property type="entry name" value="PROKAR_LIPOPROTEIN"/>
    <property type="match status" value="1"/>
</dbReference>
<feature type="compositionally biased region" description="Gly residues" evidence="1">
    <location>
        <begin position="26"/>
        <end position="37"/>
    </location>
</feature>
<gene>
    <name evidence="4" type="ORF">ACFQDH_19510</name>
</gene>
<dbReference type="SUPFAM" id="SSF53850">
    <property type="entry name" value="Periplasmic binding protein-like II"/>
    <property type="match status" value="1"/>
</dbReference>
<dbReference type="Gene3D" id="3.40.190.10">
    <property type="entry name" value="Periplasmic binding protein-like II"/>
    <property type="match status" value="1"/>
</dbReference>
<feature type="compositionally biased region" description="Low complexity" evidence="1">
    <location>
        <begin position="38"/>
        <end position="54"/>
    </location>
</feature>
<feature type="chain" id="PRO_5045457456" evidence="2">
    <location>
        <begin position="21"/>
        <end position="594"/>
    </location>
</feature>
<dbReference type="RefSeq" id="WP_382404045.1">
    <property type="nucleotide sequence ID" value="NZ_JBHSWH010000001.1"/>
</dbReference>
<protein>
    <submittedName>
        <fullName evidence="4">ABC transporter substrate-binding protein</fullName>
    </submittedName>
</protein>
<comment type="caution">
    <text evidence="4">The sequence shown here is derived from an EMBL/GenBank/DDBJ whole genome shotgun (WGS) entry which is preliminary data.</text>
</comment>
<evidence type="ECO:0000256" key="2">
    <source>
        <dbReference type="SAM" id="SignalP"/>
    </source>
</evidence>
<dbReference type="Gene3D" id="3.10.105.10">
    <property type="entry name" value="Dipeptide-binding Protein, Domain 3"/>
    <property type="match status" value="1"/>
</dbReference>
<name>A0ABW2AKJ2_9MICO</name>
<proteinExistence type="predicted"/>